<evidence type="ECO:0000313" key="2">
    <source>
        <dbReference type="EMBL" id="QTZ95757.1"/>
    </source>
</evidence>
<dbReference type="RefSeq" id="WP_167551520.1">
    <property type="nucleotide sequence ID" value="NZ_CP072931.1"/>
</dbReference>
<accession>A0A8B1P0X7</accession>
<dbReference type="EMBL" id="CP072931">
    <property type="protein sequence ID" value="QTZ95757.1"/>
    <property type="molecule type" value="Genomic_DNA"/>
</dbReference>
<evidence type="ECO:0000313" key="3">
    <source>
        <dbReference type="Proteomes" id="UP000009036"/>
    </source>
</evidence>
<reference evidence="2" key="1">
    <citation type="journal article" date="2012" name="J. Bacteriol.">
        <title>Genome Sequence of Streptomyces auratus Strain AGR0001, a Phoslactomycin-Producing Actinomycete.</title>
        <authorList>
            <person name="Han X."/>
            <person name="Li M."/>
            <person name="Ding Z."/>
            <person name="Zhao J."/>
            <person name="Ji K."/>
            <person name="Wen M."/>
            <person name="Lu T."/>
        </authorList>
    </citation>
    <scope>NUCLEOTIDE SEQUENCE</scope>
    <source>
        <strain evidence="2">AGR0001</strain>
    </source>
</reference>
<sequence length="225" mass="22364">MLVEERAVHSGRAGQAGDGDVPVASQHGIEGFEDAFGVGEIGDIGADTSAAHAAEADGAVVAAGGDVGRLGAQAVGDLDFADRATGVFGIEQDLSLAPDTVAVPVDLHGGDPVDGLPSALRGDAVIRLCGLHAPVIHQIAQDIGRHSGVGVPLAVGVPVGVEEDLGLVEGQVAGDELAISFDAGGDQDLRQGTHPLTVALGQPPGTDGFAAVGGGWRLRLRAPPP</sequence>
<reference evidence="2" key="2">
    <citation type="submission" date="2021-04" db="EMBL/GenBank/DDBJ databases">
        <authorList>
            <person name="Wen M.-L."/>
            <person name="Han X.-L."/>
            <person name="Xiong J."/>
        </authorList>
    </citation>
    <scope>NUCLEOTIDE SEQUENCE</scope>
    <source>
        <strain evidence="2">AGR0001</strain>
    </source>
</reference>
<evidence type="ECO:0000256" key="1">
    <source>
        <dbReference type="SAM" id="MobiDB-lite"/>
    </source>
</evidence>
<protein>
    <submittedName>
        <fullName evidence="2">Uncharacterized protein</fullName>
    </submittedName>
</protein>
<feature type="region of interest" description="Disordered" evidence="1">
    <location>
        <begin position="1"/>
        <end position="20"/>
    </location>
</feature>
<proteinExistence type="predicted"/>
<dbReference type="KEGG" id="sauh:SU9_033435"/>
<gene>
    <name evidence="2" type="ORF">SU9_033435</name>
</gene>
<name>A0A8B1P0X7_9ACTN</name>
<organism evidence="2 3">
    <name type="scientific">Streptomyces auratus AGR0001</name>
    <dbReference type="NCBI Taxonomy" id="1160718"/>
    <lineage>
        <taxon>Bacteria</taxon>
        <taxon>Bacillati</taxon>
        <taxon>Actinomycetota</taxon>
        <taxon>Actinomycetes</taxon>
        <taxon>Kitasatosporales</taxon>
        <taxon>Streptomycetaceae</taxon>
        <taxon>Streptomyces</taxon>
    </lineage>
</organism>
<keyword evidence="3" id="KW-1185">Reference proteome</keyword>
<dbReference type="AlphaFoldDB" id="A0A8B1P0X7"/>
<dbReference type="Proteomes" id="UP000009036">
    <property type="component" value="Chromosome"/>
</dbReference>